<name>A0ABW1AHF1_9ACTN</name>
<keyword evidence="4" id="KW-0902">Two-component regulatory system</keyword>
<dbReference type="PRINTS" id="PR00344">
    <property type="entry name" value="BCTRLSENSOR"/>
</dbReference>
<keyword evidence="6" id="KW-1133">Transmembrane helix</keyword>
<feature type="domain" description="Histidine kinase" evidence="7">
    <location>
        <begin position="286"/>
        <end position="462"/>
    </location>
</feature>
<dbReference type="GO" id="GO:0004673">
    <property type="term" value="F:protein histidine kinase activity"/>
    <property type="evidence" value="ECO:0007669"/>
    <property type="project" value="UniProtKB-EC"/>
</dbReference>
<evidence type="ECO:0000259" key="7">
    <source>
        <dbReference type="PROSITE" id="PS50109"/>
    </source>
</evidence>
<dbReference type="Proteomes" id="UP001596074">
    <property type="component" value="Unassembled WGS sequence"/>
</dbReference>
<feature type="region of interest" description="Disordered" evidence="5">
    <location>
        <begin position="92"/>
        <end position="140"/>
    </location>
</feature>
<evidence type="ECO:0000256" key="3">
    <source>
        <dbReference type="ARBA" id="ARBA00022777"/>
    </source>
</evidence>
<keyword evidence="9" id="KW-1185">Reference proteome</keyword>
<feature type="transmembrane region" description="Helical" evidence="6">
    <location>
        <begin position="6"/>
        <end position="29"/>
    </location>
</feature>
<keyword evidence="3 8" id="KW-0418">Kinase</keyword>
<dbReference type="InterPro" id="IPR036890">
    <property type="entry name" value="HATPase_C_sf"/>
</dbReference>
<evidence type="ECO:0000256" key="5">
    <source>
        <dbReference type="SAM" id="MobiDB-lite"/>
    </source>
</evidence>
<accession>A0ABW1AHF1</accession>
<sequence>MPVPSVLDVVGAMAAAVAAVAAAALCWWLRVRRHGLGTVADEATFATLHTISRAAPSLRGGLTCESARKAARDLRPLLGAEAVALVAAASPSGAPGRLGRARGAGGGGTARTGLGPVLDAAHDGPEEGGTPAPAGADAGGAHGPGGSALCRLLVWEGACGDRHSGGVPAHVRQVLATGRARVVPPDLLCCGDPRCRIRVAVVAPLAVEGRVEGALAAYVAGASAARVRAVSEVARWLSGQLELAELDSSRARLAEAEMRALRAQISPHFVYNSLTTIASFVRTDPERARHLLLDFADFARYSFRNPRDFTTLAEELRSIDRYLLLERARFGDRLRFSVEVAPEVLPVTVPFLSLQPLVENAIRHGMDDAHGPEPFHVRIVGRDAGAEAAISVEDDGAGMDPDRLLEILTASGAAGAGGTGAGIGLANVDERMRQLYGDAFGLTVETGIGAGTKVNLRVPKNRPRPGSAAGRLT</sequence>
<dbReference type="SMART" id="SM00387">
    <property type="entry name" value="HATPase_c"/>
    <property type="match status" value="1"/>
</dbReference>
<protein>
    <recommendedName>
        <fullName evidence="2">histidine kinase</fullName>
        <ecNumber evidence="2">2.7.13.3</ecNumber>
    </recommendedName>
</protein>
<dbReference type="InterPro" id="IPR004358">
    <property type="entry name" value="Sig_transdc_His_kin-like_C"/>
</dbReference>
<dbReference type="InterPro" id="IPR003594">
    <property type="entry name" value="HATPase_dom"/>
</dbReference>
<dbReference type="InterPro" id="IPR010559">
    <property type="entry name" value="Sig_transdc_His_kin_internal"/>
</dbReference>
<keyword evidence="6" id="KW-0812">Transmembrane</keyword>
<comment type="catalytic activity">
    <reaction evidence="1">
        <text>ATP + protein L-histidine = ADP + protein N-phospho-L-histidine.</text>
        <dbReference type="EC" id="2.7.13.3"/>
    </reaction>
</comment>
<gene>
    <name evidence="8" type="ORF">ACFPZN_51075</name>
</gene>
<dbReference type="RefSeq" id="WP_378291656.1">
    <property type="nucleotide sequence ID" value="NZ_JBHSON010000133.1"/>
</dbReference>
<evidence type="ECO:0000256" key="4">
    <source>
        <dbReference type="ARBA" id="ARBA00023012"/>
    </source>
</evidence>
<evidence type="ECO:0000256" key="6">
    <source>
        <dbReference type="SAM" id="Phobius"/>
    </source>
</evidence>
<dbReference type="EMBL" id="JBHSON010000133">
    <property type="protein sequence ID" value="MFC5754016.1"/>
    <property type="molecule type" value="Genomic_DNA"/>
</dbReference>
<comment type="caution">
    <text evidence="8">The sequence shown here is derived from an EMBL/GenBank/DDBJ whole genome shotgun (WGS) entry which is preliminary data.</text>
</comment>
<dbReference type="Pfam" id="PF06580">
    <property type="entry name" value="His_kinase"/>
    <property type="match status" value="1"/>
</dbReference>
<reference evidence="9" key="1">
    <citation type="journal article" date="2019" name="Int. J. Syst. Evol. Microbiol.">
        <title>The Global Catalogue of Microorganisms (GCM) 10K type strain sequencing project: providing services to taxonomists for standard genome sequencing and annotation.</title>
        <authorList>
            <consortium name="The Broad Institute Genomics Platform"/>
            <consortium name="The Broad Institute Genome Sequencing Center for Infectious Disease"/>
            <person name="Wu L."/>
            <person name="Ma J."/>
        </authorList>
    </citation>
    <scope>NUCLEOTIDE SEQUENCE [LARGE SCALE GENOMIC DNA]</scope>
    <source>
        <strain evidence="9">KCTC 42087</strain>
    </source>
</reference>
<dbReference type="SUPFAM" id="SSF55874">
    <property type="entry name" value="ATPase domain of HSP90 chaperone/DNA topoisomerase II/histidine kinase"/>
    <property type="match status" value="1"/>
</dbReference>
<dbReference type="Pfam" id="PF02518">
    <property type="entry name" value="HATPase_c"/>
    <property type="match status" value="1"/>
</dbReference>
<proteinExistence type="predicted"/>
<dbReference type="EC" id="2.7.13.3" evidence="2"/>
<dbReference type="PANTHER" id="PTHR34220">
    <property type="entry name" value="SENSOR HISTIDINE KINASE YPDA"/>
    <property type="match status" value="1"/>
</dbReference>
<dbReference type="PANTHER" id="PTHR34220:SF7">
    <property type="entry name" value="SENSOR HISTIDINE KINASE YPDA"/>
    <property type="match status" value="1"/>
</dbReference>
<evidence type="ECO:0000313" key="9">
    <source>
        <dbReference type="Proteomes" id="UP001596074"/>
    </source>
</evidence>
<dbReference type="Gene3D" id="3.30.565.10">
    <property type="entry name" value="Histidine kinase-like ATPase, C-terminal domain"/>
    <property type="match status" value="1"/>
</dbReference>
<dbReference type="InterPro" id="IPR005467">
    <property type="entry name" value="His_kinase_dom"/>
</dbReference>
<evidence type="ECO:0000313" key="8">
    <source>
        <dbReference type="EMBL" id="MFC5754016.1"/>
    </source>
</evidence>
<evidence type="ECO:0000256" key="2">
    <source>
        <dbReference type="ARBA" id="ARBA00012438"/>
    </source>
</evidence>
<dbReference type="PROSITE" id="PS50109">
    <property type="entry name" value="HIS_KIN"/>
    <property type="match status" value="1"/>
</dbReference>
<organism evidence="8 9">
    <name type="scientific">Actinomadura rugatobispora</name>
    <dbReference type="NCBI Taxonomy" id="1994"/>
    <lineage>
        <taxon>Bacteria</taxon>
        <taxon>Bacillati</taxon>
        <taxon>Actinomycetota</taxon>
        <taxon>Actinomycetes</taxon>
        <taxon>Streptosporangiales</taxon>
        <taxon>Thermomonosporaceae</taxon>
        <taxon>Actinomadura</taxon>
    </lineage>
</organism>
<dbReference type="InterPro" id="IPR050640">
    <property type="entry name" value="Bact_2-comp_sensor_kinase"/>
</dbReference>
<keyword evidence="8" id="KW-0808">Transferase</keyword>
<keyword evidence="6" id="KW-0472">Membrane</keyword>
<evidence type="ECO:0000256" key="1">
    <source>
        <dbReference type="ARBA" id="ARBA00000085"/>
    </source>
</evidence>